<accession>A0A0D2MTQ7</accession>
<dbReference type="STRING" id="945553.A0A0D2MTQ7"/>
<dbReference type="PANTHER" id="PTHR15837:SF0">
    <property type="entry name" value="RAN GUANINE NUCLEOTIDE RELEASE FACTOR"/>
    <property type="match status" value="1"/>
</dbReference>
<dbReference type="InterPro" id="IPR007681">
    <property type="entry name" value="Mog1"/>
</dbReference>
<comment type="similarity">
    <text evidence="1">Belongs to the MOG1 family.</text>
</comment>
<dbReference type="GO" id="GO:0005085">
    <property type="term" value="F:guanyl-nucleotide exchange factor activity"/>
    <property type="evidence" value="ECO:0007669"/>
    <property type="project" value="TreeGrafter"/>
</dbReference>
<dbReference type="AlphaFoldDB" id="A0A0D2MTQ7"/>
<evidence type="ECO:0000313" key="4">
    <source>
        <dbReference type="EMBL" id="KJA27398.1"/>
    </source>
</evidence>
<dbReference type="GO" id="GO:0005634">
    <property type="term" value="C:nucleus"/>
    <property type="evidence" value="ECO:0007669"/>
    <property type="project" value="TreeGrafter"/>
</dbReference>
<dbReference type="PANTHER" id="PTHR15837">
    <property type="entry name" value="RAN GUANINE NUCLEOTIDE RELEASE FACTOR"/>
    <property type="match status" value="1"/>
</dbReference>
<dbReference type="EMBL" id="KN817524">
    <property type="protein sequence ID" value="KJA27398.1"/>
    <property type="molecule type" value="Genomic_DNA"/>
</dbReference>
<keyword evidence="5" id="KW-1185">Reference proteome</keyword>
<dbReference type="GO" id="GO:0006606">
    <property type="term" value="P:protein import into nucleus"/>
    <property type="evidence" value="ECO:0007669"/>
    <property type="project" value="TreeGrafter"/>
</dbReference>
<dbReference type="InterPro" id="IPR016123">
    <property type="entry name" value="Mog1/PsbP_a/b/a-sand"/>
</dbReference>
<dbReference type="Gene3D" id="3.40.1000.10">
    <property type="entry name" value="Mog1/PsbP, alpha/beta/alpha sandwich"/>
    <property type="match status" value="1"/>
</dbReference>
<organism evidence="4 5">
    <name type="scientific">Hypholoma sublateritium (strain FD-334 SS-4)</name>
    <dbReference type="NCBI Taxonomy" id="945553"/>
    <lineage>
        <taxon>Eukaryota</taxon>
        <taxon>Fungi</taxon>
        <taxon>Dikarya</taxon>
        <taxon>Basidiomycota</taxon>
        <taxon>Agaricomycotina</taxon>
        <taxon>Agaricomycetes</taxon>
        <taxon>Agaricomycetidae</taxon>
        <taxon>Agaricales</taxon>
        <taxon>Agaricineae</taxon>
        <taxon>Strophariaceae</taxon>
        <taxon>Hypholoma</taxon>
    </lineage>
</organism>
<gene>
    <name evidence="4" type="ORF">HYPSUDRAFT_198173</name>
</gene>
<dbReference type="OMA" id="ECSSAWM"/>
<protein>
    <recommendedName>
        <fullName evidence="6">Ran guanine nucleotide release factor</fullName>
    </recommendedName>
</protein>
<dbReference type="GO" id="GO:0031267">
    <property type="term" value="F:small GTPase binding"/>
    <property type="evidence" value="ECO:0007669"/>
    <property type="project" value="TreeGrafter"/>
</dbReference>
<dbReference type="Proteomes" id="UP000054270">
    <property type="component" value="Unassembled WGS sequence"/>
</dbReference>
<evidence type="ECO:0000256" key="1">
    <source>
        <dbReference type="ARBA" id="ARBA00010307"/>
    </source>
</evidence>
<evidence type="ECO:0000313" key="5">
    <source>
        <dbReference type="Proteomes" id="UP000054270"/>
    </source>
</evidence>
<proteinExistence type="inferred from homology"/>
<keyword evidence="3" id="KW-0653">Protein transport</keyword>
<evidence type="ECO:0000256" key="2">
    <source>
        <dbReference type="ARBA" id="ARBA00022448"/>
    </source>
</evidence>
<evidence type="ECO:0008006" key="6">
    <source>
        <dbReference type="Google" id="ProtNLM"/>
    </source>
</evidence>
<sequence>MAITRQLFGGAITAQTPPDLLDASDVRQVPDTQEVFMYPHSNVSIILEILQRVEASHYNDAIRFHFQSLAHDNSARSATVQSVNVVPNDRGDDTPSAIVLKGIQLVEKFNHTAPDRVQIFMALYRVETKAIDVALTFNVPLDSVDEGKAEDSTVEKAGADFDTFVRSLHIVDFGLFA</sequence>
<dbReference type="Pfam" id="PF04603">
    <property type="entry name" value="Mog1"/>
    <property type="match status" value="1"/>
</dbReference>
<dbReference type="SUPFAM" id="SSF55724">
    <property type="entry name" value="Mog1p/PsbP-like"/>
    <property type="match status" value="1"/>
</dbReference>
<keyword evidence="2" id="KW-0813">Transport</keyword>
<reference evidence="5" key="1">
    <citation type="submission" date="2014-04" db="EMBL/GenBank/DDBJ databases">
        <title>Evolutionary Origins and Diversification of the Mycorrhizal Mutualists.</title>
        <authorList>
            <consortium name="DOE Joint Genome Institute"/>
            <consortium name="Mycorrhizal Genomics Consortium"/>
            <person name="Kohler A."/>
            <person name="Kuo A."/>
            <person name="Nagy L.G."/>
            <person name="Floudas D."/>
            <person name="Copeland A."/>
            <person name="Barry K.W."/>
            <person name="Cichocki N."/>
            <person name="Veneault-Fourrey C."/>
            <person name="LaButti K."/>
            <person name="Lindquist E.A."/>
            <person name="Lipzen A."/>
            <person name="Lundell T."/>
            <person name="Morin E."/>
            <person name="Murat C."/>
            <person name="Riley R."/>
            <person name="Ohm R."/>
            <person name="Sun H."/>
            <person name="Tunlid A."/>
            <person name="Henrissat B."/>
            <person name="Grigoriev I.V."/>
            <person name="Hibbett D.S."/>
            <person name="Martin F."/>
        </authorList>
    </citation>
    <scope>NUCLEOTIDE SEQUENCE [LARGE SCALE GENOMIC DNA]</scope>
    <source>
        <strain evidence="5">FD-334 SS-4</strain>
    </source>
</reference>
<name>A0A0D2MTQ7_HYPSF</name>
<dbReference type="OrthoDB" id="10255285at2759"/>
<evidence type="ECO:0000256" key="3">
    <source>
        <dbReference type="ARBA" id="ARBA00022927"/>
    </source>
</evidence>